<dbReference type="InterPro" id="IPR003439">
    <property type="entry name" value="ABC_transporter-like_ATP-bd"/>
</dbReference>
<evidence type="ECO:0000313" key="10">
    <source>
        <dbReference type="Proteomes" id="UP000674179"/>
    </source>
</evidence>
<name>A0A836HN59_LEIEN</name>
<dbReference type="GO" id="GO:0016887">
    <property type="term" value="F:ATP hydrolysis activity"/>
    <property type="evidence" value="ECO:0007669"/>
    <property type="project" value="InterPro"/>
</dbReference>
<sequence length="1296" mass="138457">MRSSREADPRESEATEERFAMGQAPALQARRASAAVAAAASSAAGQQSFTRAPLAPKENADVATGPAEPLVSERHSSIASLDVPQPSRRVHTVSPSALRRSEGGVGHYGGLLPAEAASVSRGNMPSATGGACGGGDARSSRQQSPGYPPVVRFGSPSPDCQYAEPSAGQQQGRDRRHQAPPRVECELQYRRIEMGPTSWSGNLFSGESTASPMSSGDFAAHRGRRTSFQCTKGDGWVRPVEAYDSPSSIRSVLLNRDQQKTKCDNNEDAATEAIATITRDSLPEGAAGNCVLVSPPSAAAALIPGRQLPPAARAAKPPPQQPQTPPTAAAVISASRAERSHGASSASSPMLKLDAALSPDSRRSALPDASGDSLGSHAMHEMSRLSSSCDIGGAYGSTEAAATNSGATTCSRSSSAVESDVGDINSAGGDIAPIPGHGHDGSASDPFGHGGTAGYRDAKTTSSLPTSCPRSAVDGGGDLGHLAAGGVGQPQKSSGTWLDQLGATIWRDVLERRRRWVSVMLEVVIPLVCTTCAVVLWAAFGVATSPRYSPLSSVGGRGFNFKPGRYLSAVCYNETWFGEPNFIDGLLPCRNLSASSRPVTCNSVGEEALPVKGLCYTQDGRALMAFVDGVRDGLSQVMPLDDIIAYKWLAKKLSQGPSARSLLVGVGLASNSRFSAIQSSGKLYFAPRKHVPDDMLEYLSANAKLLQYVYNDTFDTVEAAHRVIKSGERGPTWALVNIRQLDENGFDVSIEMESMALPRLEVIIDKAYPGGPSFDRSDVYYASGYPSLMNELMRYYFLSLSAAGAARAEVDVIQSLARRRAQRQQQQHRTVSADSVDVPRTTRELLDAARTVWKPVGEAIESFAGAAELGESLAPWTLQNASRILTTSAALRAKANITMYVGGLPWVPFERSRVLTSANTVLGFVVVLAFLYPVSQLTRRLVLEKERRVREVTLIMGLDSVHLWCSWLLHSAALMFTISFFMTLLMCATFLSKSDAFSVLLVVFMFALTCVPLSGLLAAFFNTSRTAALMTPLIYFAMSLILFAMRSARPSAYLGLSIFSPTCFALIMQNVLARESGDGFAVPASLDSSDNPSTAALLGFLTLDLFVYLIGALYLDAVLPRSAGVPKQPLFFVQNPIRCCRCKRREAVRRASPQDMQTPSAPMRGGRDAEAKAHGASCGWCCAGRGTADNTDDEDLCNGEDARDPNGVYEAETFAPEQLSVRIRGLRKFFRRGGRRFAAVRNFCWQVPDAGISVLLGHNGAGKSTVMHMMTGMLHPDGGDCYIGGYSVRFELARPP</sequence>
<organism evidence="9 10">
    <name type="scientific">Leishmania enriettii</name>
    <dbReference type="NCBI Taxonomy" id="5663"/>
    <lineage>
        <taxon>Eukaryota</taxon>
        <taxon>Discoba</taxon>
        <taxon>Euglenozoa</taxon>
        <taxon>Kinetoplastea</taxon>
        <taxon>Metakinetoplastina</taxon>
        <taxon>Trypanosomatida</taxon>
        <taxon>Trypanosomatidae</taxon>
        <taxon>Leishmaniinae</taxon>
        <taxon>Leishmania</taxon>
    </lineage>
</organism>
<feature type="transmembrane region" description="Helical" evidence="6">
    <location>
        <begin position="999"/>
        <end position="1021"/>
    </location>
</feature>
<evidence type="ECO:0008006" key="11">
    <source>
        <dbReference type="Google" id="ProtNLM"/>
    </source>
</evidence>
<dbReference type="Gene3D" id="3.40.50.300">
    <property type="entry name" value="P-loop containing nucleotide triphosphate hydrolases"/>
    <property type="match status" value="1"/>
</dbReference>
<dbReference type="GO" id="GO:0016020">
    <property type="term" value="C:membrane"/>
    <property type="evidence" value="ECO:0007669"/>
    <property type="project" value="UniProtKB-SubCell"/>
</dbReference>
<dbReference type="InterPro" id="IPR027417">
    <property type="entry name" value="P-loop_NTPase"/>
</dbReference>
<dbReference type="EMBL" id="JAFHKP010000002">
    <property type="protein sequence ID" value="KAG5487185.1"/>
    <property type="molecule type" value="Genomic_DNA"/>
</dbReference>
<reference evidence="9 10" key="1">
    <citation type="submission" date="2021-02" db="EMBL/GenBank/DDBJ databases">
        <title>Leishmania (Mundinia) enrietti genome sequencing and assembly.</title>
        <authorList>
            <person name="Almutairi H."/>
            <person name="Gatherer D."/>
        </authorList>
    </citation>
    <scope>NUCLEOTIDE SEQUENCE [LARGE SCALE GENOMIC DNA]</scope>
    <source>
        <strain evidence="9">CUR178</strain>
    </source>
</reference>
<keyword evidence="4 6" id="KW-0472">Membrane</keyword>
<dbReference type="GO" id="GO:0005319">
    <property type="term" value="F:lipid transporter activity"/>
    <property type="evidence" value="ECO:0007669"/>
    <property type="project" value="TreeGrafter"/>
</dbReference>
<evidence type="ECO:0000313" key="9">
    <source>
        <dbReference type="EMBL" id="KAG5487185.1"/>
    </source>
</evidence>
<keyword evidence="2 6" id="KW-0812">Transmembrane</keyword>
<dbReference type="InterPro" id="IPR013525">
    <property type="entry name" value="ABC2_TM"/>
</dbReference>
<keyword evidence="3 6" id="KW-1133">Transmembrane helix</keyword>
<dbReference type="Proteomes" id="UP000674179">
    <property type="component" value="Chromosome 2"/>
</dbReference>
<feature type="region of interest" description="Disordered" evidence="5">
    <location>
        <begin position="309"/>
        <end position="379"/>
    </location>
</feature>
<evidence type="ECO:0000256" key="1">
    <source>
        <dbReference type="ARBA" id="ARBA00004141"/>
    </source>
</evidence>
<feature type="compositionally biased region" description="Pro residues" evidence="5">
    <location>
        <begin position="316"/>
        <end position="325"/>
    </location>
</feature>
<dbReference type="RefSeq" id="XP_067696141.1">
    <property type="nucleotide sequence ID" value="XM_067839828.1"/>
</dbReference>
<dbReference type="GeneID" id="94175338"/>
<evidence type="ECO:0000256" key="4">
    <source>
        <dbReference type="ARBA" id="ARBA00023136"/>
    </source>
</evidence>
<dbReference type="Pfam" id="PF00005">
    <property type="entry name" value="ABC_tran"/>
    <property type="match status" value="1"/>
</dbReference>
<feature type="region of interest" description="Disordered" evidence="5">
    <location>
        <begin position="1"/>
        <end position="181"/>
    </location>
</feature>
<dbReference type="PANTHER" id="PTHR19229">
    <property type="entry name" value="ATP-BINDING CASSETTE TRANSPORTER SUBFAMILY A ABCA"/>
    <property type="match status" value="1"/>
</dbReference>
<evidence type="ECO:0000256" key="3">
    <source>
        <dbReference type="ARBA" id="ARBA00022989"/>
    </source>
</evidence>
<feature type="compositionally biased region" description="Low complexity" evidence="5">
    <location>
        <begin position="23"/>
        <end position="48"/>
    </location>
</feature>
<evidence type="ECO:0000259" key="8">
    <source>
        <dbReference type="Pfam" id="PF12698"/>
    </source>
</evidence>
<dbReference type="KEGG" id="lenr:94175338"/>
<dbReference type="SUPFAM" id="SSF52540">
    <property type="entry name" value="P-loop containing nucleoside triphosphate hydrolases"/>
    <property type="match status" value="1"/>
</dbReference>
<feature type="compositionally biased region" description="Polar residues" evidence="5">
    <location>
        <begin position="400"/>
        <end position="417"/>
    </location>
</feature>
<dbReference type="GO" id="GO:0140359">
    <property type="term" value="F:ABC-type transporter activity"/>
    <property type="evidence" value="ECO:0007669"/>
    <property type="project" value="InterPro"/>
</dbReference>
<feature type="region of interest" description="Disordered" evidence="5">
    <location>
        <begin position="400"/>
        <end position="468"/>
    </location>
</feature>
<dbReference type="InterPro" id="IPR026082">
    <property type="entry name" value="ABCA"/>
</dbReference>
<dbReference type="OrthoDB" id="10255969at2759"/>
<dbReference type="GO" id="GO:0005524">
    <property type="term" value="F:ATP binding"/>
    <property type="evidence" value="ECO:0007669"/>
    <property type="project" value="InterPro"/>
</dbReference>
<gene>
    <name evidence="9" type="ORF">CUR178_08197</name>
</gene>
<proteinExistence type="predicted"/>
<dbReference type="PANTHER" id="PTHR19229:SF262">
    <property type="entry name" value="TRANSPORTER, PUTATIVE-RELATED"/>
    <property type="match status" value="1"/>
</dbReference>
<evidence type="ECO:0000259" key="7">
    <source>
        <dbReference type="Pfam" id="PF00005"/>
    </source>
</evidence>
<feature type="domain" description="ABC transporter" evidence="7">
    <location>
        <begin position="1242"/>
        <end position="1288"/>
    </location>
</feature>
<comment type="subcellular location">
    <subcellularLocation>
        <location evidence="1">Membrane</location>
        <topology evidence="1">Multi-pass membrane protein</topology>
    </subcellularLocation>
</comment>
<keyword evidence="10" id="KW-1185">Reference proteome</keyword>
<feature type="transmembrane region" description="Helical" evidence="6">
    <location>
        <begin position="1093"/>
        <end position="1115"/>
    </location>
</feature>
<protein>
    <recommendedName>
        <fullName evidence="11">ABC transporter domain-containing protein</fullName>
    </recommendedName>
</protein>
<comment type="caution">
    <text evidence="9">The sequence shown here is derived from an EMBL/GenBank/DDBJ whole genome shotgun (WGS) entry which is preliminary data.</text>
</comment>
<accession>A0A836HN59</accession>
<feature type="transmembrane region" description="Helical" evidence="6">
    <location>
        <begin position="975"/>
        <end position="992"/>
    </location>
</feature>
<evidence type="ECO:0000256" key="6">
    <source>
        <dbReference type="SAM" id="Phobius"/>
    </source>
</evidence>
<evidence type="ECO:0000256" key="5">
    <source>
        <dbReference type="SAM" id="MobiDB-lite"/>
    </source>
</evidence>
<evidence type="ECO:0000256" key="2">
    <source>
        <dbReference type="ARBA" id="ARBA00022692"/>
    </source>
</evidence>
<feature type="compositionally biased region" description="Basic and acidic residues" evidence="5">
    <location>
        <begin position="1"/>
        <end position="19"/>
    </location>
</feature>
<feature type="transmembrane region" description="Helical" evidence="6">
    <location>
        <begin position="1052"/>
        <end position="1073"/>
    </location>
</feature>
<dbReference type="Pfam" id="PF12698">
    <property type="entry name" value="ABC2_membrane_3"/>
    <property type="match status" value="1"/>
</dbReference>
<feature type="domain" description="ABC-2 type transporter transmembrane" evidence="8">
    <location>
        <begin position="911"/>
        <end position="1114"/>
    </location>
</feature>
<feature type="transmembrane region" description="Helical" evidence="6">
    <location>
        <begin position="1027"/>
        <end position="1045"/>
    </location>
</feature>